<keyword evidence="2" id="KW-1185">Reference proteome</keyword>
<evidence type="ECO:0000313" key="1">
    <source>
        <dbReference type="EMBL" id="CAI6367659.1"/>
    </source>
</evidence>
<protein>
    <submittedName>
        <fullName evidence="1">Uncharacterized protein</fullName>
    </submittedName>
</protein>
<sequence length="96" mass="10762">MDHNNDSRSFQIGCRVVPLPLNVICGDQAFDENTKQEIVDSQVFNSIIKEEITDETDRNNDSELLHISSGVLPLSLDGCCVQEFNGIQEIRQTKPV</sequence>
<organism evidence="1 2">
    <name type="scientific">Macrosiphum euphorbiae</name>
    <name type="common">potato aphid</name>
    <dbReference type="NCBI Taxonomy" id="13131"/>
    <lineage>
        <taxon>Eukaryota</taxon>
        <taxon>Metazoa</taxon>
        <taxon>Ecdysozoa</taxon>
        <taxon>Arthropoda</taxon>
        <taxon>Hexapoda</taxon>
        <taxon>Insecta</taxon>
        <taxon>Pterygota</taxon>
        <taxon>Neoptera</taxon>
        <taxon>Paraneoptera</taxon>
        <taxon>Hemiptera</taxon>
        <taxon>Sternorrhyncha</taxon>
        <taxon>Aphidomorpha</taxon>
        <taxon>Aphidoidea</taxon>
        <taxon>Aphididae</taxon>
        <taxon>Macrosiphini</taxon>
        <taxon>Macrosiphum</taxon>
    </lineage>
</organism>
<dbReference type="Proteomes" id="UP001160148">
    <property type="component" value="Unassembled WGS sequence"/>
</dbReference>
<evidence type="ECO:0000313" key="2">
    <source>
        <dbReference type="Proteomes" id="UP001160148"/>
    </source>
</evidence>
<gene>
    <name evidence="1" type="ORF">MEUPH1_LOCUS22112</name>
</gene>
<dbReference type="AlphaFoldDB" id="A0AAV0XIV6"/>
<reference evidence="1 2" key="1">
    <citation type="submission" date="2023-01" db="EMBL/GenBank/DDBJ databases">
        <authorList>
            <person name="Whitehead M."/>
        </authorList>
    </citation>
    <scope>NUCLEOTIDE SEQUENCE [LARGE SCALE GENOMIC DNA]</scope>
</reference>
<accession>A0AAV0XIV6</accession>
<proteinExistence type="predicted"/>
<dbReference type="EMBL" id="CARXXK010000005">
    <property type="protein sequence ID" value="CAI6367659.1"/>
    <property type="molecule type" value="Genomic_DNA"/>
</dbReference>
<name>A0AAV0XIV6_9HEMI</name>
<comment type="caution">
    <text evidence="1">The sequence shown here is derived from an EMBL/GenBank/DDBJ whole genome shotgun (WGS) entry which is preliminary data.</text>
</comment>